<dbReference type="GO" id="GO:0050515">
    <property type="term" value="F:4-(cytidine 5'-diphospho)-2-C-methyl-D-erythritol kinase activity"/>
    <property type="evidence" value="ECO:0007669"/>
    <property type="project" value="UniProtKB-UniRule"/>
</dbReference>
<feature type="active site" evidence="9">
    <location>
        <position position="138"/>
    </location>
</feature>
<dbReference type="EMBL" id="CP002480">
    <property type="protein sequence ID" value="ADW67390.1"/>
    <property type="molecule type" value="Genomic_DNA"/>
</dbReference>
<dbReference type="InterPro" id="IPR020568">
    <property type="entry name" value="Ribosomal_Su5_D2-typ_SF"/>
</dbReference>
<dbReference type="eggNOG" id="COG1947">
    <property type="taxonomic scope" value="Bacteria"/>
</dbReference>
<accession>E8WWR2</accession>
<dbReference type="PANTHER" id="PTHR43527:SF2">
    <property type="entry name" value="4-DIPHOSPHOCYTIDYL-2-C-METHYL-D-ERYTHRITOL KINASE, CHLOROPLASTIC"/>
    <property type="match status" value="1"/>
</dbReference>
<dbReference type="InterPro" id="IPR006204">
    <property type="entry name" value="GHMP_kinase_N_dom"/>
</dbReference>
<evidence type="ECO:0000256" key="2">
    <source>
        <dbReference type="ARBA" id="ARBA00012052"/>
    </source>
</evidence>
<comment type="function">
    <text evidence="9">Catalyzes the phosphorylation of the position 2 hydroxy group of 4-diphosphocytidyl-2C-methyl-D-erythritol.</text>
</comment>
<comment type="caution">
    <text evidence="9">Lacks conserved residue(s) required for the propagation of feature annotation.</text>
</comment>
<dbReference type="AlphaFoldDB" id="E8WWR2"/>
<keyword evidence="14" id="KW-1185">Reference proteome</keyword>
<evidence type="ECO:0000256" key="7">
    <source>
        <dbReference type="ARBA" id="ARBA00022840"/>
    </source>
</evidence>
<dbReference type="HOGENOM" id="CLU_053057_1_1_0"/>
<dbReference type="SUPFAM" id="SSF54211">
    <property type="entry name" value="Ribosomal protein S5 domain 2-like"/>
    <property type="match status" value="1"/>
</dbReference>
<dbReference type="InterPro" id="IPR014721">
    <property type="entry name" value="Ribsml_uS5_D2-typ_fold_subgr"/>
</dbReference>
<dbReference type="GO" id="GO:0019288">
    <property type="term" value="P:isopentenyl diphosphate biosynthetic process, methylerythritol 4-phosphate pathway"/>
    <property type="evidence" value="ECO:0007669"/>
    <property type="project" value="UniProtKB-UniRule"/>
</dbReference>
<dbReference type="STRING" id="1198114.AciX9_0318"/>
<evidence type="ECO:0000259" key="11">
    <source>
        <dbReference type="Pfam" id="PF00288"/>
    </source>
</evidence>
<feature type="domain" description="GHMP kinase N-terminal" evidence="11">
    <location>
        <begin position="69"/>
        <end position="146"/>
    </location>
</feature>
<dbReference type="InterPro" id="IPR013750">
    <property type="entry name" value="GHMP_kinase_C_dom"/>
</dbReference>
<dbReference type="Pfam" id="PF00288">
    <property type="entry name" value="GHMP_kinases_N"/>
    <property type="match status" value="1"/>
</dbReference>
<dbReference type="EC" id="2.7.1.148" evidence="2 9"/>
<organism evidence="14">
    <name type="scientific">Granulicella tundricola (strain ATCC BAA-1859 / DSM 23138 / MP5ACTX9)</name>
    <dbReference type="NCBI Taxonomy" id="1198114"/>
    <lineage>
        <taxon>Bacteria</taxon>
        <taxon>Pseudomonadati</taxon>
        <taxon>Acidobacteriota</taxon>
        <taxon>Terriglobia</taxon>
        <taxon>Terriglobales</taxon>
        <taxon>Acidobacteriaceae</taxon>
        <taxon>Granulicella</taxon>
    </lineage>
</organism>
<dbReference type="HAMAP" id="MF_00061">
    <property type="entry name" value="IspE"/>
    <property type="match status" value="1"/>
</dbReference>
<keyword evidence="6 9" id="KW-0418">Kinase</keyword>
<dbReference type="InterPro" id="IPR036554">
    <property type="entry name" value="GHMP_kinase_C_sf"/>
</dbReference>
<keyword evidence="7 9" id="KW-0067">ATP-binding</keyword>
<sequence>MPTHVRSYSKINLGLAIGPPRSDGFHSLVTLYQTLALYDQIALVARPAAVTRITLRSNDPRVPLDARNTVWKMVAKALSVLNRTAEVTVHIQKNLPIQGGMGAGSANAAAALIGLEKALCLSIPPETRLEIAAQVGSDVPLFLVGGASFGSNRGEAVTPAPVITFEGQSEIPCVIALPNVGVSTPQAFRDWDARFKSAPDLHNPPIRDTMNELSRTYASVFGYQGEMESNQSGASGIFPEPSLSVASGSPEKLQGTPDEQLHRSPETTDRSGIKIDLAENSLLALVRTGIENDFETVVFPQYPSLREIKRHLMGPSEQENSAIIAALSGSGSALFGLYRSKSHAEAAQQRLQQHGVKALVTTTLPRPLYWSDMFAE</sequence>
<evidence type="ECO:0000256" key="3">
    <source>
        <dbReference type="ARBA" id="ARBA00017473"/>
    </source>
</evidence>
<keyword evidence="4 9" id="KW-0808">Transferase</keyword>
<reference evidence="14" key="1">
    <citation type="submission" date="2011-01" db="EMBL/GenBank/DDBJ databases">
        <title>Complete sequence of chromosome of Acidobacterium sp. MP5ACTX9.</title>
        <authorList>
            <consortium name="US DOE Joint Genome Institute"/>
            <person name="Lucas S."/>
            <person name="Copeland A."/>
            <person name="Lapidus A."/>
            <person name="Cheng J.-F."/>
            <person name="Goodwin L."/>
            <person name="Pitluck S."/>
            <person name="Teshima H."/>
            <person name="Detter J.C."/>
            <person name="Han C."/>
            <person name="Tapia R."/>
            <person name="Land M."/>
            <person name="Hauser L."/>
            <person name="Kyrpides N."/>
            <person name="Ivanova N."/>
            <person name="Ovchinnikova G."/>
            <person name="Pagani I."/>
            <person name="Rawat S.R."/>
            <person name="Mannisto M."/>
            <person name="Haggblom M.M."/>
            <person name="Woyke T."/>
        </authorList>
    </citation>
    <scope>NUCLEOTIDE SEQUENCE [LARGE SCALE GENOMIC DNA]</scope>
    <source>
        <strain evidence="14">MP5ACTX9</strain>
    </source>
</reference>
<name>E8WWR2_GRATM</name>
<dbReference type="OrthoDB" id="9809438at2"/>
<dbReference type="PaxDb" id="1198114-AciX9_0318"/>
<evidence type="ECO:0000259" key="12">
    <source>
        <dbReference type="Pfam" id="PF08544"/>
    </source>
</evidence>
<comment type="pathway">
    <text evidence="9">Isoprenoid biosynthesis; isopentenyl diphosphate biosynthesis via DXP pathway; isopentenyl diphosphate from 1-deoxy-D-xylulose 5-phosphate: step 3/6.</text>
</comment>
<evidence type="ECO:0000256" key="9">
    <source>
        <dbReference type="HAMAP-Rule" id="MF_00061"/>
    </source>
</evidence>
<evidence type="ECO:0000313" key="13">
    <source>
        <dbReference type="EMBL" id="ADW67390.1"/>
    </source>
</evidence>
<evidence type="ECO:0000313" key="14">
    <source>
        <dbReference type="Proteomes" id="UP000000343"/>
    </source>
</evidence>
<keyword evidence="5 9" id="KW-0547">Nucleotide-binding</keyword>
<dbReference type="PANTHER" id="PTHR43527">
    <property type="entry name" value="4-DIPHOSPHOCYTIDYL-2-C-METHYL-D-ERYTHRITOL KINASE, CHLOROPLASTIC"/>
    <property type="match status" value="1"/>
</dbReference>
<feature type="domain" description="GHMP kinase C-terminal" evidence="12">
    <location>
        <begin position="286"/>
        <end position="356"/>
    </location>
</feature>
<dbReference type="UniPathway" id="UPA00056">
    <property type="reaction ID" value="UER00094"/>
</dbReference>
<proteinExistence type="inferred from homology"/>
<dbReference type="GO" id="GO:0016114">
    <property type="term" value="P:terpenoid biosynthetic process"/>
    <property type="evidence" value="ECO:0007669"/>
    <property type="project" value="InterPro"/>
</dbReference>
<dbReference type="KEGG" id="acm:AciX9_0318"/>
<evidence type="ECO:0000256" key="1">
    <source>
        <dbReference type="ARBA" id="ARBA00009684"/>
    </source>
</evidence>
<dbReference type="InterPro" id="IPR004424">
    <property type="entry name" value="IspE"/>
</dbReference>
<comment type="catalytic activity">
    <reaction evidence="9">
        <text>4-CDP-2-C-methyl-D-erythritol + ATP = 4-CDP-2-C-methyl-D-erythritol 2-phosphate + ADP + H(+)</text>
        <dbReference type="Rhea" id="RHEA:18437"/>
        <dbReference type="ChEBI" id="CHEBI:15378"/>
        <dbReference type="ChEBI" id="CHEBI:30616"/>
        <dbReference type="ChEBI" id="CHEBI:57823"/>
        <dbReference type="ChEBI" id="CHEBI:57919"/>
        <dbReference type="ChEBI" id="CHEBI:456216"/>
        <dbReference type="EC" id="2.7.1.148"/>
    </reaction>
</comment>
<evidence type="ECO:0000256" key="4">
    <source>
        <dbReference type="ARBA" id="ARBA00022679"/>
    </source>
</evidence>
<comment type="similarity">
    <text evidence="1 9">Belongs to the GHMP kinase family. IspE subfamily.</text>
</comment>
<dbReference type="SUPFAM" id="SSF55060">
    <property type="entry name" value="GHMP Kinase, C-terminal domain"/>
    <property type="match status" value="1"/>
</dbReference>
<feature type="active site" evidence="9">
    <location>
        <position position="10"/>
    </location>
</feature>
<dbReference type="Pfam" id="PF08544">
    <property type="entry name" value="GHMP_kinases_C"/>
    <property type="match status" value="1"/>
</dbReference>
<feature type="region of interest" description="Disordered" evidence="10">
    <location>
        <begin position="230"/>
        <end position="270"/>
    </location>
</feature>
<feature type="compositionally biased region" description="Basic and acidic residues" evidence="10">
    <location>
        <begin position="259"/>
        <end position="270"/>
    </location>
</feature>
<evidence type="ECO:0000256" key="8">
    <source>
        <dbReference type="ARBA" id="ARBA00032554"/>
    </source>
</evidence>
<evidence type="ECO:0000256" key="6">
    <source>
        <dbReference type="ARBA" id="ARBA00022777"/>
    </source>
</evidence>
<dbReference type="Gene3D" id="3.30.70.890">
    <property type="entry name" value="GHMP kinase, C-terminal domain"/>
    <property type="match status" value="1"/>
</dbReference>
<gene>
    <name evidence="9" type="primary">ispE</name>
    <name evidence="13" type="ordered locus">AciX9_0318</name>
</gene>
<dbReference type="GO" id="GO:0005524">
    <property type="term" value="F:ATP binding"/>
    <property type="evidence" value="ECO:0007669"/>
    <property type="project" value="UniProtKB-UniRule"/>
</dbReference>
<dbReference type="Gene3D" id="3.30.230.10">
    <property type="match status" value="1"/>
</dbReference>
<dbReference type="Proteomes" id="UP000000343">
    <property type="component" value="Chromosome"/>
</dbReference>
<evidence type="ECO:0000256" key="10">
    <source>
        <dbReference type="SAM" id="MobiDB-lite"/>
    </source>
</evidence>
<protein>
    <recommendedName>
        <fullName evidence="3 9">4-diphosphocytidyl-2-C-methyl-D-erythritol kinase</fullName>
        <shortName evidence="9">CMK</shortName>
        <ecNumber evidence="2 9">2.7.1.148</ecNumber>
    </recommendedName>
    <alternativeName>
        <fullName evidence="8 9">4-(cytidine-5'-diphospho)-2-C-methyl-D-erythritol kinase</fullName>
    </alternativeName>
</protein>
<keyword evidence="9" id="KW-0414">Isoprene biosynthesis</keyword>
<evidence type="ECO:0000256" key="5">
    <source>
        <dbReference type="ARBA" id="ARBA00022741"/>
    </source>
</evidence>